<comment type="similarity">
    <text evidence="1">Belongs to the ubiquitin family. SUMO subfamily.</text>
</comment>
<evidence type="ECO:0000256" key="3">
    <source>
        <dbReference type="ARBA" id="ARBA00022786"/>
    </source>
</evidence>
<dbReference type="InterPro" id="IPR022617">
    <property type="entry name" value="Rad60/SUMO-like_dom"/>
</dbReference>
<keyword evidence="3" id="KW-0833">Ubl conjugation pathway</keyword>
<accession>A0A8C6Q2G3</accession>
<dbReference type="Gene3D" id="3.10.20.90">
    <property type="entry name" value="Phosphatidylinositol 3-kinase Catalytic Subunit, Chain A, domain 1"/>
    <property type="match status" value="1"/>
</dbReference>
<reference evidence="5" key="1">
    <citation type="submission" date="2014-08" db="EMBL/GenBank/DDBJ databases">
        <authorList>
            <person name="Senf B."/>
            <person name="Petzold A."/>
            <person name="Downie B.R."/>
            <person name="Koch P."/>
            <person name="Platzer M."/>
        </authorList>
    </citation>
    <scope>NUCLEOTIDE SEQUENCE [LARGE SCALE GENOMIC DNA]</scope>
    <source>
        <strain evidence="5">GRZ</strain>
    </source>
</reference>
<evidence type="ECO:0000256" key="1">
    <source>
        <dbReference type="ARBA" id="ARBA00009185"/>
    </source>
</evidence>
<dbReference type="GeneTree" id="ENSGT00950000182895"/>
<dbReference type="InterPro" id="IPR029071">
    <property type="entry name" value="Ubiquitin-like_domsf"/>
</dbReference>
<dbReference type="SUPFAM" id="SSF54236">
    <property type="entry name" value="Ubiquitin-like"/>
    <property type="match status" value="1"/>
</dbReference>
<evidence type="ECO:0000313" key="5">
    <source>
        <dbReference type="Ensembl" id="ENSNFUP00015052725.1"/>
    </source>
</evidence>
<dbReference type="Proteomes" id="UP000694548">
    <property type="component" value="Chromosome sgr14"/>
</dbReference>
<keyword evidence="2" id="KW-1017">Isopeptide bond</keyword>
<evidence type="ECO:0000259" key="4">
    <source>
        <dbReference type="SMART" id="SM00213"/>
    </source>
</evidence>
<reference evidence="5" key="3">
    <citation type="submission" date="2025-09" db="UniProtKB">
        <authorList>
            <consortium name="Ensembl"/>
        </authorList>
    </citation>
    <scope>IDENTIFICATION</scope>
</reference>
<dbReference type="Pfam" id="PF11976">
    <property type="entry name" value="Rad60-SLD"/>
    <property type="match status" value="1"/>
</dbReference>
<dbReference type="PANTHER" id="PTHR10562">
    <property type="entry name" value="SMALL UBIQUITIN-RELATED MODIFIER"/>
    <property type="match status" value="1"/>
</dbReference>
<dbReference type="AlphaFoldDB" id="A0A8C6Q2G3"/>
<evidence type="ECO:0000256" key="2">
    <source>
        <dbReference type="ARBA" id="ARBA00022499"/>
    </source>
</evidence>
<evidence type="ECO:0000313" key="6">
    <source>
        <dbReference type="Proteomes" id="UP000694548"/>
    </source>
</evidence>
<organism evidence="5 6">
    <name type="scientific">Nothobranchius furzeri</name>
    <name type="common">Turquoise killifish</name>
    <dbReference type="NCBI Taxonomy" id="105023"/>
    <lineage>
        <taxon>Eukaryota</taxon>
        <taxon>Metazoa</taxon>
        <taxon>Chordata</taxon>
        <taxon>Craniata</taxon>
        <taxon>Vertebrata</taxon>
        <taxon>Euteleostomi</taxon>
        <taxon>Actinopterygii</taxon>
        <taxon>Neopterygii</taxon>
        <taxon>Teleostei</taxon>
        <taxon>Neoteleostei</taxon>
        <taxon>Acanthomorphata</taxon>
        <taxon>Ovalentaria</taxon>
        <taxon>Atherinomorphae</taxon>
        <taxon>Cyprinodontiformes</taxon>
        <taxon>Nothobranchiidae</taxon>
        <taxon>Nothobranchius</taxon>
    </lineage>
</organism>
<protein>
    <recommendedName>
        <fullName evidence="4">Ubiquitin-like domain-containing protein</fullName>
    </recommendedName>
</protein>
<dbReference type="FunFam" id="3.10.20.90:FF:000482">
    <property type="entry name" value="Small ubiquitin-related modifier 2"/>
    <property type="match status" value="1"/>
</dbReference>
<feature type="domain" description="Ubiquitin-like" evidence="4">
    <location>
        <begin position="17"/>
        <end position="86"/>
    </location>
</feature>
<dbReference type="SMART" id="SM00213">
    <property type="entry name" value="UBQ"/>
    <property type="match status" value="1"/>
</dbReference>
<dbReference type="Ensembl" id="ENSNFUT00015054973.1">
    <property type="protein sequence ID" value="ENSNFUP00015052725.1"/>
    <property type="gene ID" value="ENSNFUG00015024578.1"/>
</dbReference>
<name>A0A8C6Q2G3_NOTFU</name>
<keyword evidence="6" id="KW-1185">Reference proteome</keyword>
<gene>
    <name evidence="5" type="primary">sumo3b</name>
</gene>
<dbReference type="InterPro" id="IPR000626">
    <property type="entry name" value="Ubiquitin-like_dom"/>
</dbReference>
<sequence>MSEEKPKEGVKTENDHINLKVAGQDGSVVQFKIKRHTPLSKLMKAYCERQGLSIRQIRFRFDGQPINETDTPAQVTISLVINTVITPEHNSRHVFLFQLLNFTGNLFSSLLCSQIIFTPNGSYQNSD</sequence>
<reference evidence="5" key="2">
    <citation type="submission" date="2025-08" db="UniProtKB">
        <authorList>
            <consortium name="Ensembl"/>
        </authorList>
    </citation>
    <scope>IDENTIFICATION</scope>
</reference>
<proteinExistence type="inferred from homology"/>